<dbReference type="GO" id="GO:0003677">
    <property type="term" value="F:DNA binding"/>
    <property type="evidence" value="ECO:0007669"/>
    <property type="project" value="InterPro"/>
</dbReference>
<dbReference type="PROSITE" id="PS50943">
    <property type="entry name" value="HTH_CROC1"/>
    <property type="match status" value="1"/>
</dbReference>
<dbReference type="InterPro" id="IPR010982">
    <property type="entry name" value="Lambda_DNA-bd_dom_sf"/>
</dbReference>
<protein>
    <recommendedName>
        <fullName evidence="1">HTH cro/C1-type domain-containing protein</fullName>
    </recommendedName>
</protein>
<dbReference type="SUPFAM" id="SSF47413">
    <property type="entry name" value="lambda repressor-like DNA-binding domains"/>
    <property type="match status" value="1"/>
</dbReference>
<accession>X1RZU3</accession>
<name>X1RZU3_9ZZZZ</name>
<reference evidence="2" key="1">
    <citation type="journal article" date="2014" name="Front. Microbiol.">
        <title>High frequency of phylogenetically diverse reductive dehalogenase-homologous genes in deep subseafloor sedimentary metagenomes.</title>
        <authorList>
            <person name="Kawai M."/>
            <person name="Futagami T."/>
            <person name="Toyoda A."/>
            <person name="Takaki Y."/>
            <person name="Nishi S."/>
            <person name="Hori S."/>
            <person name="Arai W."/>
            <person name="Tsubouchi T."/>
            <person name="Morono Y."/>
            <person name="Uchiyama I."/>
            <person name="Ito T."/>
            <person name="Fujiyama A."/>
            <person name="Inagaki F."/>
            <person name="Takami H."/>
        </authorList>
    </citation>
    <scope>NUCLEOTIDE SEQUENCE</scope>
    <source>
        <strain evidence="2">Expedition CK06-06</strain>
    </source>
</reference>
<comment type="caution">
    <text evidence="2">The sequence shown here is derived from an EMBL/GenBank/DDBJ whole genome shotgun (WGS) entry which is preliminary data.</text>
</comment>
<feature type="domain" description="HTH cro/C1-type" evidence="1">
    <location>
        <begin position="61"/>
        <end position="100"/>
    </location>
</feature>
<evidence type="ECO:0000313" key="2">
    <source>
        <dbReference type="EMBL" id="GAI68725.1"/>
    </source>
</evidence>
<proteinExistence type="predicted"/>
<dbReference type="Pfam" id="PF01381">
    <property type="entry name" value="HTH_3"/>
    <property type="match status" value="1"/>
</dbReference>
<evidence type="ECO:0000259" key="1">
    <source>
        <dbReference type="PROSITE" id="PS50943"/>
    </source>
</evidence>
<sequence>MRMPTREELFGLLPHTIVDLDEETALALGVTINIARRQMSPEQIRELQKRLRRDREQQKKVALALRQAGKSQEEAATAVGVTDRTIRNWEKGEGISIGNLPFTYTPPDLKIKVPKREYETIYERVEAGESQSAIAADYKIKQARVSQIVKQVGKQNQSSRRRSELAEEGAKLVPPEGIRIESGDFRELGENIPPDSIDLIFTEMEVHEENIYNLCNSAFRLASNKTVSVELWGRVEQRKIRYRGWHLLVLSNTRPDNSEWMLWNKNYYISERQLVRILRFELDPHTLHSRAPESTATTAPPKASTELEQLRLNWKQVVAQAPEDTKRTPVIAILRSASVKPVAFEDNTVVLSFRYPLHKEKMEEPENQRVAEKIIGSFLGHPCRVRCTYEPEDNHLVQAALKMGAQIIDVEKK</sequence>
<organism evidence="2">
    <name type="scientific">marine sediment metagenome</name>
    <dbReference type="NCBI Taxonomy" id="412755"/>
    <lineage>
        <taxon>unclassified sequences</taxon>
        <taxon>metagenomes</taxon>
        <taxon>ecological metagenomes</taxon>
    </lineage>
</organism>
<dbReference type="InterPro" id="IPR001387">
    <property type="entry name" value="Cro/C1-type_HTH"/>
</dbReference>
<gene>
    <name evidence="2" type="ORF">S12H4_02842</name>
</gene>
<dbReference type="EMBL" id="BARW01000741">
    <property type="protein sequence ID" value="GAI68725.1"/>
    <property type="molecule type" value="Genomic_DNA"/>
</dbReference>
<dbReference type="Gene3D" id="1.10.260.40">
    <property type="entry name" value="lambda repressor-like DNA-binding domains"/>
    <property type="match status" value="1"/>
</dbReference>
<dbReference type="CDD" id="cd00093">
    <property type="entry name" value="HTH_XRE"/>
    <property type="match status" value="1"/>
</dbReference>
<dbReference type="AlphaFoldDB" id="X1RZU3"/>